<feature type="coiled-coil region" evidence="5">
    <location>
        <begin position="34"/>
        <end position="92"/>
    </location>
</feature>
<keyword evidence="5" id="KW-0175">Coiled coil</keyword>
<gene>
    <name evidence="9" type="ORF">BTN92_08845</name>
</gene>
<feature type="domain" description="PTS EIIA type-2" evidence="6">
    <location>
        <begin position="523"/>
        <end position="669"/>
    </location>
</feature>
<dbReference type="InterPro" id="IPR007737">
    <property type="entry name" value="Mga_HTH"/>
</dbReference>
<accession>A0A1V2UII6</accession>
<keyword evidence="3" id="KW-0010">Activator</keyword>
<dbReference type="Gene3D" id="1.10.1790.10">
    <property type="entry name" value="PRD domain"/>
    <property type="match status" value="1"/>
</dbReference>
<dbReference type="Pfam" id="PF00874">
    <property type="entry name" value="PRD"/>
    <property type="match status" value="2"/>
</dbReference>
<evidence type="ECO:0000259" key="6">
    <source>
        <dbReference type="PROSITE" id="PS51094"/>
    </source>
</evidence>
<dbReference type="AlphaFoldDB" id="A0A1V2UII6"/>
<dbReference type="STRING" id="53346.A5802_002102"/>
<dbReference type="SUPFAM" id="SSF63520">
    <property type="entry name" value="PTS-regulatory domain, PRD"/>
    <property type="match status" value="1"/>
</dbReference>
<dbReference type="InterPro" id="IPR011608">
    <property type="entry name" value="PRD"/>
</dbReference>
<dbReference type="Gene3D" id="3.40.930.10">
    <property type="entry name" value="Mannitol-specific EII, Chain A"/>
    <property type="match status" value="1"/>
</dbReference>
<dbReference type="CDD" id="cd05568">
    <property type="entry name" value="PTS_IIB_bgl_like"/>
    <property type="match status" value="1"/>
</dbReference>
<keyword evidence="2" id="KW-0805">Transcription regulation</keyword>
<dbReference type="PANTHER" id="PTHR30185">
    <property type="entry name" value="CRYPTIC BETA-GLUCOSIDE BGL OPERON ANTITERMINATOR"/>
    <property type="match status" value="1"/>
</dbReference>
<dbReference type="GO" id="GO:0006355">
    <property type="term" value="P:regulation of DNA-templated transcription"/>
    <property type="evidence" value="ECO:0007669"/>
    <property type="project" value="InterPro"/>
</dbReference>
<dbReference type="PROSITE" id="PS51099">
    <property type="entry name" value="PTS_EIIB_TYPE_2"/>
    <property type="match status" value="1"/>
</dbReference>
<protein>
    <submittedName>
        <fullName evidence="9">Transcription antiterminator BglG</fullName>
    </submittedName>
</protein>
<dbReference type="InterPro" id="IPR050661">
    <property type="entry name" value="BglG_antiterminators"/>
</dbReference>
<dbReference type="Proteomes" id="UP000189299">
    <property type="component" value="Unassembled WGS sequence"/>
</dbReference>
<dbReference type="Pfam" id="PF00359">
    <property type="entry name" value="PTS_EIIA_2"/>
    <property type="match status" value="1"/>
</dbReference>
<dbReference type="EMBL" id="MSTR01000007">
    <property type="protein sequence ID" value="ONN43159.1"/>
    <property type="molecule type" value="Genomic_DNA"/>
</dbReference>
<reference evidence="9 10" key="1">
    <citation type="submission" date="2016-12" db="EMBL/GenBank/DDBJ databases">
        <authorList>
            <person name="Song W.-J."/>
            <person name="Kurnit D.M."/>
        </authorList>
    </citation>
    <scope>NUCLEOTIDE SEQUENCE [LARGE SCALE GENOMIC DNA]</scope>
    <source>
        <strain evidence="9 10">CGB1038-1_S1</strain>
    </source>
</reference>
<dbReference type="InterPro" id="IPR002178">
    <property type="entry name" value="PTS_EIIA_type-2_dom"/>
</dbReference>
<dbReference type="InterPro" id="IPR036634">
    <property type="entry name" value="PRD_sf"/>
</dbReference>
<dbReference type="SUPFAM" id="SSF55804">
    <property type="entry name" value="Phoshotransferase/anion transport protein"/>
    <property type="match status" value="1"/>
</dbReference>
<evidence type="ECO:0000313" key="10">
    <source>
        <dbReference type="Proteomes" id="UP000189299"/>
    </source>
</evidence>
<sequence>MYLSSREKELLTELINSPAPVSIQKMVNVLRVSKRTVYRELEQLERSLKEVNASLKKITRGSFMIEATPETMTQLRQLLNEKEMELSTTERQHAILLELLLTKEPLSLSYFLEKYLISNTTFYADIKQLETSMKQLPLSITRKRGYEITGPEKYRRLLIANILELEINAYEIFHLLEFDTTTNFFFQFITTDSLLLARQVVREELIQQKKELSDRKLEHLVLILSITIDRVKKNHVLTNETYTGLVNKELLRIAKALFSKIAKETQQLYPVNEIVFFASLLNDFSNSFDQDFFEETFDTQLAYLVKQLIQVVSEATNNPFYQDETLYKMLLTHLSGVFSRAVLQEEQLTNPILEKIMVQYQEIAQAIRQGIEQIFQEKKLSEEEIAYMVLHFANSLEKTPKDSTIKIAGFSPSGLASTSMLELKLKRYFPFVQHIHFYRIADLKKINLEEEYDLVISTSILSGYEGKYLLVSPLLLEEEIKQLKAEFARLTAHRTEHIRLADQPSVIEDTYEETVLMMSKINRLLQHFFIQELDNPETVEATLKDIFDYLPTGLVQDKEKVYQRLMKRYQQAPIGLPHTNMGLFHTSSSEVTEPFFCIFQLKQVLEIEGMDKTKVDLSRMLVMLAPSPIDEATGKLLGKISGALIMNDLNTEIFRSGNEAIIYQLLSKILIDEIKK</sequence>
<dbReference type="InterPro" id="IPR016152">
    <property type="entry name" value="PTrfase/Anion_transptr"/>
</dbReference>
<feature type="domain" description="PRD" evidence="8">
    <location>
        <begin position="296"/>
        <end position="402"/>
    </location>
</feature>
<comment type="caution">
    <text evidence="9">The sequence shown here is derived from an EMBL/GenBank/DDBJ whole genome shotgun (WGS) entry which is preliminary data.</text>
</comment>
<evidence type="ECO:0000256" key="1">
    <source>
        <dbReference type="ARBA" id="ARBA00022737"/>
    </source>
</evidence>
<dbReference type="GO" id="GO:0009401">
    <property type="term" value="P:phosphoenolpyruvate-dependent sugar phosphotransferase system"/>
    <property type="evidence" value="ECO:0007669"/>
    <property type="project" value="InterPro"/>
</dbReference>
<evidence type="ECO:0000256" key="3">
    <source>
        <dbReference type="ARBA" id="ARBA00023159"/>
    </source>
</evidence>
<evidence type="ECO:0000256" key="5">
    <source>
        <dbReference type="SAM" id="Coils"/>
    </source>
</evidence>
<feature type="domain" description="PTS EIIB type-2" evidence="7">
    <location>
        <begin position="405"/>
        <end position="495"/>
    </location>
</feature>
<dbReference type="OrthoDB" id="9776005at2"/>
<dbReference type="Pfam" id="PF05043">
    <property type="entry name" value="Mga"/>
    <property type="match status" value="1"/>
</dbReference>
<evidence type="ECO:0000259" key="8">
    <source>
        <dbReference type="PROSITE" id="PS51372"/>
    </source>
</evidence>
<dbReference type="GO" id="GO:0008982">
    <property type="term" value="F:protein-N(PI)-phosphohistidine-sugar phosphotransferase activity"/>
    <property type="evidence" value="ECO:0007669"/>
    <property type="project" value="InterPro"/>
</dbReference>
<dbReference type="PANTHER" id="PTHR30185:SF18">
    <property type="entry name" value="TRANSCRIPTIONAL REGULATOR MTLR"/>
    <property type="match status" value="1"/>
</dbReference>
<dbReference type="Gene3D" id="1.10.10.10">
    <property type="entry name" value="Winged helix-like DNA-binding domain superfamily/Winged helix DNA-binding domain"/>
    <property type="match status" value="2"/>
</dbReference>
<evidence type="ECO:0000313" key="9">
    <source>
        <dbReference type="EMBL" id="ONN43159.1"/>
    </source>
</evidence>
<dbReference type="InterPro" id="IPR013011">
    <property type="entry name" value="PTS_EIIB_2"/>
</dbReference>
<keyword evidence="1" id="KW-0677">Repeat</keyword>
<dbReference type="RefSeq" id="WP_077151630.1">
    <property type="nucleotide sequence ID" value="NZ_CABMMO010000007.1"/>
</dbReference>
<evidence type="ECO:0000256" key="2">
    <source>
        <dbReference type="ARBA" id="ARBA00023015"/>
    </source>
</evidence>
<organism evidence="9 10">
    <name type="scientific">Enterococcus mundtii</name>
    <dbReference type="NCBI Taxonomy" id="53346"/>
    <lineage>
        <taxon>Bacteria</taxon>
        <taxon>Bacillati</taxon>
        <taxon>Bacillota</taxon>
        <taxon>Bacilli</taxon>
        <taxon>Lactobacillales</taxon>
        <taxon>Enterococcaceae</taxon>
        <taxon>Enterococcus</taxon>
    </lineage>
</organism>
<evidence type="ECO:0000256" key="4">
    <source>
        <dbReference type="ARBA" id="ARBA00023163"/>
    </source>
</evidence>
<dbReference type="PROSITE" id="PS51372">
    <property type="entry name" value="PRD_2"/>
    <property type="match status" value="1"/>
</dbReference>
<evidence type="ECO:0000259" key="7">
    <source>
        <dbReference type="PROSITE" id="PS51099"/>
    </source>
</evidence>
<dbReference type="PROSITE" id="PS51094">
    <property type="entry name" value="PTS_EIIA_TYPE_2"/>
    <property type="match status" value="1"/>
</dbReference>
<name>A0A1V2UII6_ENTMU</name>
<dbReference type="InterPro" id="IPR036388">
    <property type="entry name" value="WH-like_DNA-bd_sf"/>
</dbReference>
<proteinExistence type="predicted"/>
<keyword evidence="4" id="KW-0804">Transcription</keyword>